<comment type="caution">
    <text evidence="1">The sequence shown here is derived from an EMBL/GenBank/DDBJ whole genome shotgun (WGS) entry which is preliminary data.</text>
</comment>
<accession>A0A5B0VMQ9</accession>
<proteinExistence type="predicted"/>
<reference evidence="1 2" key="1">
    <citation type="submission" date="2019-08" db="EMBL/GenBank/DDBJ databases">
        <title>Marinobacter ZYF650 sp. nov., a marine bacterium isolated from seawater of the Mariana trench.</title>
        <authorList>
            <person name="Ahmad W."/>
        </authorList>
    </citation>
    <scope>NUCLEOTIDE SEQUENCE [LARGE SCALE GENOMIC DNA]</scope>
    <source>
        <strain evidence="1 2">ZYF650</strain>
    </source>
</reference>
<organism evidence="1 2">
    <name type="scientific">Marinobacter salinexigens</name>
    <dbReference type="NCBI Taxonomy" id="2919747"/>
    <lineage>
        <taxon>Bacteria</taxon>
        <taxon>Pseudomonadati</taxon>
        <taxon>Pseudomonadota</taxon>
        <taxon>Gammaproteobacteria</taxon>
        <taxon>Pseudomonadales</taxon>
        <taxon>Marinobacteraceae</taxon>
        <taxon>Marinobacter</taxon>
    </lineage>
</organism>
<dbReference type="InterPro" id="IPR036390">
    <property type="entry name" value="WH_DNA-bd_sf"/>
</dbReference>
<sequence>MAKDSRARHKGRKGNAPFLHIPHSVLESEAYRRLDGWSAKLLVDIAGQFKGYNNGDLTAAWSHMVKRGWRSKGTLHKALKALVDAGLIEQTRQGGRNRCSLYAVTWKAINECGGKLDVRQTKGPSALYLFPRTDTQ</sequence>
<dbReference type="AlphaFoldDB" id="A0A5B0VMQ9"/>
<dbReference type="SUPFAM" id="SSF46785">
    <property type="entry name" value="Winged helix' DNA-binding domain"/>
    <property type="match status" value="1"/>
</dbReference>
<evidence type="ECO:0000313" key="2">
    <source>
        <dbReference type="Proteomes" id="UP000323161"/>
    </source>
</evidence>
<keyword evidence="2" id="KW-1185">Reference proteome</keyword>
<dbReference type="EMBL" id="VTUU01000001">
    <property type="protein sequence ID" value="KAA1175876.1"/>
    <property type="molecule type" value="Genomic_DNA"/>
</dbReference>
<protein>
    <submittedName>
        <fullName evidence="1">Uncharacterized protein</fullName>
    </submittedName>
</protein>
<name>A0A5B0VMQ9_9GAMM</name>
<dbReference type="Proteomes" id="UP000323161">
    <property type="component" value="Unassembled WGS sequence"/>
</dbReference>
<gene>
    <name evidence="1" type="ORF">FWJ25_01710</name>
</gene>
<evidence type="ECO:0000313" key="1">
    <source>
        <dbReference type="EMBL" id="KAA1175876.1"/>
    </source>
</evidence>